<dbReference type="InterPro" id="IPR000644">
    <property type="entry name" value="CBS_dom"/>
</dbReference>
<proteinExistence type="predicted"/>
<reference evidence="2 3" key="1">
    <citation type="submission" date="2016-07" db="EMBL/GenBank/DDBJ databases">
        <title>Draft genome sequence of Prauserella muralis DSM 45305, isolated from a mould-covered wall in an indoor environment.</title>
        <authorList>
            <person name="Ruckert C."/>
            <person name="Albersmeier A."/>
            <person name="Jiang C.-L."/>
            <person name="Jiang Y."/>
            <person name="Kalinowski J."/>
            <person name="Schneider O."/>
            <person name="Winkler A."/>
            <person name="Zotchev S.B."/>
        </authorList>
    </citation>
    <scope>NUCLEOTIDE SEQUENCE [LARGE SCALE GENOMIC DNA]</scope>
    <source>
        <strain evidence="2 3">DSM 45305</strain>
    </source>
</reference>
<dbReference type="PROSITE" id="PS51371">
    <property type="entry name" value="CBS"/>
    <property type="match status" value="2"/>
</dbReference>
<keyword evidence="1" id="KW-0129">CBS domain</keyword>
<dbReference type="EMBL" id="MASW01000016">
    <property type="protein sequence ID" value="PXY17006.1"/>
    <property type="molecule type" value="Genomic_DNA"/>
</dbReference>
<comment type="caution">
    <text evidence="2">The sequence shown here is derived from an EMBL/GenBank/DDBJ whole genome shotgun (WGS) entry which is preliminary data.</text>
</comment>
<evidence type="ECO:0000313" key="2">
    <source>
        <dbReference type="EMBL" id="PXY17006.1"/>
    </source>
</evidence>
<dbReference type="PANTHER" id="PTHR43080">
    <property type="entry name" value="CBS DOMAIN-CONTAINING PROTEIN CBSX3, MITOCHONDRIAL"/>
    <property type="match status" value="1"/>
</dbReference>
<dbReference type="Pfam" id="PF04972">
    <property type="entry name" value="BON"/>
    <property type="match status" value="1"/>
</dbReference>
<dbReference type="AlphaFoldDB" id="A0A2V4ACP1"/>
<keyword evidence="3" id="KW-1185">Reference proteome</keyword>
<dbReference type="Gene3D" id="3.30.1340.30">
    <property type="match status" value="1"/>
</dbReference>
<evidence type="ECO:0000313" key="3">
    <source>
        <dbReference type="Proteomes" id="UP000249915"/>
    </source>
</evidence>
<dbReference type="SMART" id="SM00116">
    <property type="entry name" value="CBS"/>
    <property type="match status" value="2"/>
</dbReference>
<dbReference type="PANTHER" id="PTHR43080:SF29">
    <property type="entry name" value="OS02G0818000 PROTEIN"/>
    <property type="match status" value="1"/>
</dbReference>
<dbReference type="SUPFAM" id="SSF54631">
    <property type="entry name" value="CBS-domain pair"/>
    <property type="match status" value="1"/>
</dbReference>
<dbReference type="InterPro" id="IPR017080">
    <property type="entry name" value="UCP036990_CBS_BON"/>
</dbReference>
<dbReference type="Proteomes" id="UP000249915">
    <property type="component" value="Unassembled WGS sequence"/>
</dbReference>
<dbReference type="Pfam" id="PF00571">
    <property type="entry name" value="CBS"/>
    <property type="match status" value="2"/>
</dbReference>
<dbReference type="InterPro" id="IPR007055">
    <property type="entry name" value="BON_dom"/>
</dbReference>
<organism evidence="2 3">
    <name type="scientific">Prauserella muralis</name>
    <dbReference type="NCBI Taxonomy" id="588067"/>
    <lineage>
        <taxon>Bacteria</taxon>
        <taxon>Bacillati</taxon>
        <taxon>Actinomycetota</taxon>
        <taxon>Actinomycetes</taxon>
        <taxon>Pseudonocardiales</taxon>
        <taxon>Pseudonocardiaceae</taxon>
        <taxon>Prauserella</taxon>
    </lineage>
</organism>
<dbReference type="OrthoDB" id="3672399at2"/>
<dbReference type="Gene3D" id="3.10.580.10">
    <property type="entry name" value="CBS-domain"/>
    <property type="match status" value="1"/>
</dbReference>
<dbReference type="InterPro" id="IPR046342">
    <property type="entry name" value="CBS_dom_sf"/>
</dbReference>
<gene>
    <name evidence="2" type="ORF">BAY60_34980</name>
</gene>
<sequence>MRELTVADVMTRQVITAVPDTTFRELVGTMIVHGLDALPVIDHSGRPIGVVAEADTLTKLEFHGGADQAPLFAGTRRRNRWYKAHGLTAADLMTRPALTVIDDSTLDRAVHAMADHGVRRLYVVEHTGHLVGVLTRHDALRLFLRSDSAILADIERAILGKATRTRRLTVRVTDGIVTLDGTLALHSAVERAKIITSRVPGVIAVHNNLRYDLDDLMITGL</sequence>
<evidence type="ECO:0000256" key="1">
    <source>
        <dbReference type="ARBA" id="ARBA00023122"/>
    </source>
</evidence>
<accession>A0A2V4ACP1</accession>
<dbReference type="RefSeq" id="WP_112285764.1">
    <property type="nucleotide sequence ID" value="NZ_MASW01000016.1"/>
</dbReference>
<dbReference type="PIRSF" id="PIRSF036990">
    <property type="entry name" value="UCP036990_CBS_BON"/>
    <property type="match status" value="1"/>
</dbReference>
<dbReference type="PROSITE" id="PS50914">
    <property type="entry name" value="BON"/>
    <property type="match status" value="1"/>
</dbReference>
<name>A0A2V4ACP1_9PSEU</name>
<dbReference type="InterPro" id="IPR051257">
    <property type="entry name" value="Diverse_CBS-Domain"/>
</dbReference>
<protein>
    <submittedName>
        <fullName evidence="2">Uncharacterized protein</fullName>
    </submittedName>
</protein>